<evidence type="ECO:0000313" key="2">
    <source>
        <dbReference type="EMBL" id="CNH79648.1"/>
    </source>
</evidence>
<name>A0A0T9PS73_9GAMM</name>
<organism evidence="2 3">
    <name type="scientific">Yersinia similis</name>
    <dbReference type="NCBI Taxonomy" id="367190"/>
    <lineage>
        <taxon>Bacteria</taxon>
        <taxon>Pseudomonadati</taxon>
        <taxon>Pseudomonadota</taxon>
        <taxon>Gammaproteobacteria</taxon>
        <taxon>Enterobacterales</taxon>
        <taxon>Yersiniaceae</taxon>
        <taxon>Yersinia</taxon>
    </lineage>
</organism>
<sequence>MKRIIKSVPLSNLKLDLENVRFGQDTAKNQREAISLMMSSDRESKKILKLAEHISKNGLDPSELQLVYKDNDSRYIVIEGNRRLTALKLLMNPDVCPVDKLTRDFRKLHEDMDLSNISDIECGVVGSREDGSIWLELKHTGENNGAGRVDWSGDIRDEYRARQGSGESVGRQVRKFIVDNDIFSDEVKDAINAIPVTSLTRLFASKPAQDAFQLKVINRVLTPIVDINFIVPSLEYAIILFKQDGMNVDDIYHDEDRKAFISRIPEEYLPLILKEKKIELGGNGDGIKNPDKGLDDSGNTNEGGNDDEKPKPPRVRPPTTARKYLIDYPLSITQARINDIYKELKQRIEVDRTPNAASILYRVFLELSCDYYIEKEKVSGTPVLRSDNNKELDLTNSNLSLKVDSIAVFFEKKGLWKKPQTKALTKRAKAQDTLGSIAYFNEFVHNTTSSPIASELKLIANDYRPLLEAIWD</sequence>
<dbReference type="RefSeq" id="WP_072081298.1">
    <property type="nucleotide sequence ID" value="NZ_CPZI01000037.1"/>
</dbReference>
<dbReference type="CDD" id="cd16387">
    <property type="entry name" value="ParB_N_Srx"/>
    <property type="match status" value="1"/>
</dbReference>
<dbReference type="EMBL" id="CQBK01000009">
    <property type="protein sequence ID" value="CNH79648.1"/>
    <property type="molecule type" value="Genomic_DNA"/>
</dbReference>
<reference evidence="2 3" key="1">
    <citation type="submission" date="2015-03" db="EMBL/GenBank/DDBJ databases">
        <authorList>
            <person name="Murphy D."/>
        </authorList>
    </citation>
    <scope>NUCLEOTIDE SEQUENCE [LARGE SCALE GENOMIC DNA]</scope>
    <source>
        <strain evidence="2 3">Y233</strain>
    </source>
</reference>
<dbReference type="AlphaFoldDB" id="A0A0T9PS73"/>
<dbReference type="Proteomes" id="UP000038204">
    <property type="component" value="Unassembled WGS sequence"/>
</dbReference>
<protein>
    <recommendedName>
        <fullName evidence="4">ParB/Sulfiredoxin domain-containing protein</fullName>
    </recommendedName>
</protein>
<feature type="region of interest" description="Disordered" evidence="1">
    <location>
        <begin position="283"/>
        <end position="319"/>
    </location>
</feature>
<evidence type="ECO:0008006" key="4">
    <source>
        <dbReference type="Google" id="ProtNLM"/>
    </source>
</evidence>
<gene>
    <name evidence="2" type="ORF">ERS008667_01547</name>
</gene>
<proteinExistence type="predicted"/>
<accession>A0A0T9PS73</accession>
<evidence type="ECO:0000256" key="1">
    <source>
        <dbReference type="SAM" id="MobiDB-lite"/>
    </source>
</evidence>
<evidence type="ECO:0000313" key="3">
    <source>
        <dbReference type="Proteomes" id="UP000038204"/>
    </source>
</evidence>